<protein>
    <submittedName>
        <fullName evidence="2">Uncharacterized protein</fullName>
    </submittedName>
</protein>
<keyword evidence="1" id="KW-0472">Membrane</keyword>
<comment type="caution">
    <text evidence="2">The sequence shown here is derived from an EMBL/GenBank/DDBJ whole genome shotgun (WGS) entry which is preliminary data.</text>
</comment>
<accession>A0A0Q9YK41</accession>
<proteinExistence type="predicted"/>
<reference evidence="3" key="2">
    <citation type="journal article" date="2016" name="Genome Announc.">
        <title>Draft Genome Sequences of Two Novel Amoeba-Resistant Intranuclear Bacteria, 'Candidatus Berkiella cookevillensis' and 'Candidatus Berkiella aquae'.</title>
        <authorList>
            <person name="Mehari Y.T."/>
            <person name="Arivett B.A."/>
            <person name="Farone A.L."/>
            <person name="Gunderson J.H."/>
            <person name="Farone M.B."/>
        </authorList>
    </citation>
    <scope>NUCLEOTIDE SEQUENCE</scope>
    <source>
        <strain evidence="3">HT99</strain>
    </source>
</reference>
<dbReference type="Proteomes" id="UP000051497">
    <property type="component" value="Unassembled WGS sequence"/>
</dbReference>
<sequence length="74" mass="8394">MVVLEESEWGNIAGGNVLFIQSLATFSLVYTSLAKVFIQKEVTLFEATAIYQQLGHRLGEFFYTTFHPIAFEET</sequence>
<reference evidence="2" key="1">
    <citation type="submission" date="2015-09" db="EMBL/GenBank/DDBJ databases">
        <title>Draft Genome Sequences of Two Novel Amoeba-resistant Intranuclear Bacteria, Candidatus Berkiella cookevillensis and Candidatus Berkiella aquae.</title>
        <authorList>
            <person name="Mehari Y.T."/>
            <person name="Arivett B.A."/>
            <person name="Farone A.L."/>
            <person name="Gunderson J.H."/>
            <person name="Farone M.B."/>
        </authorList>
    </citation>
    <scope>NUCLEOTIDE SEQUENCE [LARGE SCALE GENOMIC DNA]</scope>
    <source>
        <strain evidence="2">HT99</strain>
    </source>
</reference>
<evidence type="ECO:0000313" key="3">
    <source>
        <dbReference type="EMBL" id="MCS5709993.1"/>
    </source>
</evidence>
<dbReference type="AlphaFoldDB" id="A0A0Q9YK41"/>
<dbReference type="EMBL" id="LKAJ01000007">
    <property type="protein sequence ID" value="KRG21053.1"/>
    <property type="molecule type" value="Genomic_DNA"/>
</dbReference>
<reference evidence="3" key="3">
    <citation type="submission" date="2021-06" db="EMBL/GenBank/DDBJ databases">
        <title>Genomic Description and Analysis of Intracellular Bacteria, Candidatus Berkiella cookevillensis and Candidatus Berkiella aquae.</title>
        <authorList>
            <person name="Kidane D.T."/>
            <person name="Mehari Y.T."/>
            <person name="Rice F.C."/>
            <person name="Arivett B.A."/>
            <person name="Farone A.L."/>
            <person name="Berk S.G."/>
            <person name="Farone M.B."/>
        </authorList>
    </citation>
    <scope>NUCLEOTIDE SEQUENCE</scope>
    <source>
        <strain evidence="3">HT99</strain>
    </source>
</reference>
<feature type="transmembrane region" description="Helical" evidence="1">
    <location>
        <begin position="12"/>
        <end position="30"/>
    </location>
</feature>
<keyword evidence="4" id="KW-1185">Reference proteome</keyword>
<keyword evidence="1" id="KW-0812">Transmembrane</keyword>
<dbReference type="EMBL" id="LKAJ02000001">
    <property type="protein sequence ID" value="MCS5709993.1"/>
    <property type="molecule type" value="Genomic_DNA"/>
</dbReference>
<dbReference type="STRING" id="295108.HT99x_01973"/>
<name>A0A0Q9YK41_9GAMM</name>
<evidence type="ECO:0000313" key="2">
    <source>
        <dbReference type="EMBL" id="KRG21053.1"/>
    </source>
</evidence>
<evidence type="ECO:0000256" key="1">
    <source>
        <dbReference type="SAM" id="Phobius"/>
    </source>
</evidence>
<dbReference type="RefSeq" id="WP_075066594.1">
    <property type="nucleotide sequence ID" value="NZ_LKAJ02000001.1"/>
</dbReference>
<evidence type="ECO:0000313" key="4">
    <source>
        <dbReference type="Proteomes" id="UP000051497"/>
    </source>
</evidence>
<keyword evidence="1" id="KW-1133">Transmembrane helix</keyword>
<gene>
    <name evidence="3" type="ORF">HT99x_000985</name>
    <name evidence="2" type="ORF">HT99x_01973</name>
</gene>
<organism evidence="2">
    <name type="scientific">Candidatus Berkiella aquae</name>
    <dbReference type="NCBI Taxonomy" id="295108"/>
    <lineage>
        <taxon>Bacteria</taxon>
        <taxon>Pseudomonadati</taxon>
        <taxon>Pseudomonadota</taxon>
        <taxon>Gammaproteobacteria</taxon>
        <taxon>Candidatus Berkiellales</taxon>
        <taxon>Candidatus Berkiellaceae</taxon>
        <taxon>Candidatus Berkiella</taxon>
    </lineage>
</organism>